<organism evidence="1">
    <name type="scientific">uncultured Caudovirales phage</name>
    <dbReference type="NCBI Taxonomy" id="2100421"/>
    <lineage>
        <taxon>Viruses</taxon>
        <taxon>Duplodnaviria</taxon>
        <taxon>Heunggongvirae</taxon>
        <taxon>Uroviricota</taxon>
        <taxon>Caudoviricetes</taxon>
        <taxon>Peduoviridae</taxon>
        <taxon>Maltschvirus</taxon>
        <taxon>Maltschvirus maltsch</taxon>
    </lineage>
</organism>
<evidence type="ECO:0000313" key="1">
    <source>
        <dbReference type="EMBL" id="CAB5194513.1"/>
    </source>
</evidence>
<sequence length="129" mass="14359">MLADDLIQQAWNSVLPKITLWNTFTPLEETENPVYPVAEVVPSGYADEPALSGARIETHRFKLTIADRSRSKVFDIARSAKAAFEAIDSRDLVEASAEISDFATPWDGGGRDIFWELELTVTLQIFTKG</sequence>
<evidence type="ECO:0008006" key="2">
    <source>
        <dbReference type="Google" id="ProtNLM"/>
    </source>
</evidence>
<accession>A0A6J7WE51</accession>
<protein>
    <recommendedName>
        <fullName evidence="2">Tail completion protein</fullName>
    </recommendedName>
</protein>
<name>A0A6J7WE51_9CAUD</name>
<reference evidence="1" key="1">
    <citation type="submission" date="2020-05" db="EMBL/GenBank/DDBJ databases">
        <authorList>
            <person name="Chiriac C."/>
            <person name="Salcher M."/>
            <person name="Ghai R."/>
            <person name="Kavagutti S V."/>
        </authorList>
    </citation>
    <scope>NUCLEOTIDE SEQUENCE</scope>
</reference>
<proteinExistence type="predicted"/>
<dbReference type="EMBL" id="LR798215">
    <property type="protein sequence ID" value="CAB5194513.1"/>
    <property type="molecule type" value="Genomic_DNA"/>
</dbReference>
<gene>
    <name evidence="1" type="ORF">UFOVP178_13</name>
</gene>